<accession>A0ABN2CEB0</accession>
<dbReference type="InterPro" id="IPR050922">
    <property type="entry name" value="LytR/CpsA/Psr_CW_biosynth"/>
</dbReference>
<keyword evidence="6" id="KW-1185">Reference proteome</keyword>
<gene>
    <name evidence="5" type="ORF">GCM10009789_07140</name>
</gene>
<evidence type="ECO:0000256" key="2">
    <source>
        <dbReference type="SAM" id="MobiDB-lite"/>
    </source>
</evidence>
<dbReference type="RefSeq" id="WP_344209659.1">
    <property type="nucleotide sequence ID" value="NZ_BAAAOS010000007.1"/>
</dbReference>
<dbReference type="PANTHER" id="PTHR33392">
    <property type="entry name" value="POLYISOPRENYL-TEICHOIC ACID--PEPTIDOGLYCAN TEICHOIC ACID TRANSFERASE TAGU"/>
    <property type="match status" value="1"/>
</dbReference>
<dbReference type="EMBL" id="BAAAOS010000007">
    <property type="protein sequence ID" value="GAA1556362.1"/>
    <property type="molecule type" value="Genomic_DNA"/>
</dbReference>
<feature type="compositionally biased region" description="Basic residues" evidence="2">
    <location>
        <begin position="8"/>
        <end position="23"/>
    </location>
</feature>
<feature type="region of interest" description="Disordered" evidence="2">
    <location>
        <begin position="1"/>
        <end position="23"/>
    </location>
</feature>
<keyword evidence="3" id="KW-1133">Transmembrane helix</keyword>
<proteinExistence type="inferred from homology"/>
<feature type="transmembrane region" description="Helical" evidence="3">
    <location>
        <begin position="55"/>
        <end position="75"/>
    </location>
</feature>
<reference evidence="5 6" key="1">
    <citation type="journal article" date="2019" name="Int. J. Syst. Evol. Microbiol.">
        <title>The Global Catalogue of Microorganisms (GCM) 10K type strain sequencing project: providing services to taxonomists for standard genome sequencing and annotation.</title>
        <authorList>
            <consortium name="The Broad Institute Genomics Platform"/>
            <consortium name="The Broad Institute Genome Sequencing Center for Infectious Disease"/>
            <person name="Wu L."/>
            <person name="Ma J."/>
        </authorList>
    </citation>
    <scope>NUCLEOTIDE SEQUENCE [LARGE SCALE GENOMIC DNA]</scope>
    <source>
        <strain evidence="5 6">JCM 14969</strain>
    </source>
</reference>
<protein>
    <recommendedName>
        <fullName evidence="4">Cell envelope-related transcriptional attenuator domain-containing protein</fullName>
    </recommendedName>
</protein>
<feature type="region of interest" description="Disordered" evidence="2">
    <location>
        <begin position="469"/>
        <end position="509"/>
    </location>
</feature>
<feature type="transmembrane region" description="Helical" evidence="3">
    <location>
        <begin position="127"/>
        <end position="146"/>
    </location>
</feature>
<comment type="caution">
    <text evidence="5">The sequence shown here is derived from an EMBL/GenBank/DDBJ whole genome shotgun (WGS) entry which is preliminary data.</text>
</comment>
<evidence type="ECO:0000256" key="1">
    <source>
        <dbReference type="ARBA" id="ARBA00006068"/>
    </source>
</evidence>
<dbReference type="Pfam" id="PF03816">
    <property type="entry name" value="LytR_cpsA_psr"/>
    <property type="match status" value="1"/>
</dbReference>
<evidence type="ECO:0000256" key="3">
    <source>
        <dbReference type="SAM" id="Phobius"/>
    </source>
</evidence>
<sequence length="509" mass="54702">MPSDHVPGHARGRGRRVASRRRAATKRSTGAVAGLTLLGALIPGTGYLFAGWKKLGTLVLTVSVGLLAAGGYLVLTKRDQLIALAVDPRQLHYATIGLCALGVLWILVIVTSHRALRPGTASRGSRFGGAVLVGVLSFAVAVPTAMGMQTARTQRDLLQTVFSNKESKSATVPIIKNKKDPWAGKPRLNLLLLGADDADGRKGARTDTVIVASIDTATGNVSLISLPRKLMFMPFPAGTKLHEEYPDGFGKDGIRMEDRLEWMLDAIYKNVPEQHPNIVGPSDNVGADILKLTVGEATGLKLDYYVQINLAGFTQLVDALGGIRVNINYPIPVGGSDDEKRPPNYYLKPAQNKHLMGKEALWYARGRYGIANPDDARSARQRCAIHAIAETATPANLLSSYRELAMVGKNMLRTDIPQDLLAALVELGRKVKTGKVSEVPLDGHKLKFAYPHPDYDGLRAVVATALAAKPATTPTKPRKTTTATTTPKPTAKPTADLADACEYHPQETP</sequence>
<dbReference type="Gene3D" id="3.40.630.190">
    <property type="entry name" value="LCP protein"/>
    <property type="match status" value="1"/>
</dbReference>
<dbReference type="InterPro" id="IPR004474">
    <property type="entry name" value="LytR_CpsA_psr"/>
</dbReference>
<evidence type="ECO:0000313" key="6">
    <source>
        <dbReference type="Proteomes" id="UP001500393"/>
    </source>
</evidence>
<name>A0ABN2CEB0_9ACTN</name>
<keyword evidence="3" id="KW-0812">Transmembrane</keyword>
<feature type="compositionally biased region" description="Low complexity" evidence="2">
    <location>
        <begin position="469"/>
        <end position="495"/>
    </location>
</feature>
<feature type="transmembrane region" description="Helical" evidence="3">
    <location>
        <begin position="30"/>
        <end position="49"/>
    </location>
</feature>
<dbReference type="PANTHER" id="PTHR33392:SF6">
    <property type="entry name" value="POLYISOPRENYL-TEICHOIC ACID--PEPTIDOGLYCAN TEICHOIC ACID TRANSFERASE TAGU"/>
    <property type="match status" value="1"/>
</dbReference>
<dbReference type="Proteomes" id="UP001500393">
    <property type="component" value="Unassembled WGS sequence"/>
</dbReference>
<organism evidence="5 6">
    <name type="scientific">Kribbella sancticallisti</name>
    <dbReference type="NCBI Taxonomy" id="460087"/>
    <lineage>
        <taxon>Bacteria</taxon>
        <taxon>Bacillati</taxon>
        <taxon>Actinomycetota</taxon>
        <taxon>Actinomycetes</taxon>
        <taxon>Propionibacteriales</taxon>
        <taxon>Kribbellaceae</taxon>
        <taxon>Kribbella</taxon>
    </lineage>
</organism>
<comment type="similarity">
    <text evidence="1">Belongs to the LytR/CpsA/Psr (LCP) family.</text>
</comment>
<feature type="domain" description="Cell envelope-related transcriptional attenuator" evidence="4">
    <location>
        <begin position="205"/>
        <end position="391"/>
    </location>
</feature>
<evidence type="ECO:0000259" key="4">
    <source>
        <dbReference type="Pfam" id="PF03816"/>
    </source>
</evidence>
<feature type="transmembrane region" description="Helical" evidence="3">
    <location>
        <begin position="96"/>
        <end position="115"/>
    </location>
</feature>
<dbReference type="NCBIfam" id="TIGR00350">
    <property type="entry name" value="lytR_cpsA_psr"/>
    <property type="match status" value="1"/>
</dbReference>
<evidence type="ECO:0000313" key="5">
    <source>
        <dbReference type="EMBL" id="GAA1556362.1"/>
    </source>
</evidence>
<keyword evidence="3" id="KW-0472">Membrane</keyword>